<sequence>MPPDVSNTSTAVAALNFSNNSIQFLVISASHKGPPTVTQVSTFSDDIKLHSLVRVNVKITNLIMEFFMTKVVSARIVSSFPHTCNNQSRNPVRLIVGQFKYVT</sequence>
<dbReference type="EMBL" id="CABIJS010000708">
    <property type="protein sequence ID" value="VUZ56742.1"/>
    <property type="molecule type" value="Genomic_DNA"/>
</dbReference>
<name>A0A564ZBK0_HYMDI</name>
<organism evidence="1 2">
    <name type="scientific">Hymenolepis diminuta</name>
    <name type="common">Rat tapeworm</name>
    <dbReference type="NCBI Taxonomy" id="6216"/>
    <lineage>
        <taxon>Eukaryota</taxon>
        <taxon>Metazoa</taxon>
        <taxon>Spiralia</taxon>
        <taxon>Lophotrochozoa</taxon>
        <taxon>Platyhelminthes</taxon>
        <taxon>Cestoda</taxon>
        <taxon>Eucestoda</taxon>
        <taxon>Cyclophyllidea</taxon>
        <taxon>Hymenolepididae</taxon>
        <taxon>Hymenolepis</taxon>
    </lineage>
</organism>
<dbReference type="Proteomes" id="UP000321570">
    <property type="component" value="Unassembled WGS sequence"/>
</dbReference>
<reference evidence="1 2" key="1">
    <citation type="submission" date="2019-07" db="EMBL/GenBank/DDBJ databases">
        <authorList>
            <person name="Jastrzebski P J."/>
            <person name="Paukszto L."/>
            <person name="Jastrzebski P J."/>
        </authorList>
    </citation>
    <scope>NUCLEOTIDE SEQUENCE [LARGE SCALE GENOMIC DNA]</scope>
    <source>
        <strain evidence="1 2">WMS-il1</strain>
    </source>
</reference>
<proteinExistence type="predicted"/>
<evidence type="ECO:0000313" key="1">
    <source>
        <dbReference type="EMBL" id="VUZ56742.1"/>
    </source>
</evidence>
<evidence type="ECO:0000313" key="2">
    <source>
        <dbReference type="Proteomes" id="UP000321570"/>
    </source>
</evidence>
<protein>
    <submittedName>
        <fullName evidence="1">Uncharacterized protein</fullName>
    </submittedName>
</protein>
<accession>A0A564ZBK0</accession>
<dbReference type="AlphaFoldDB" id="A0A564ZBK0"/>
<gene>
    <name evidence="1" type="ORF">WMSIL1_LOCUS14347</name>
</gene>
<keyword evidence="2" id="KW-1185">Reference proteome</keyword>